<evidence type="ECO:0000313" key="3">
    <source>
        <dbReference type="Proteomes" id="UP000749646"/>
    </source>
</evidence>
<dbReference type="Proteomes" id="UP000749646">
    <property type="component" value="Unassembled WGS sequence"/>
</dbReference>
<organism evidence="2 3">
    <name type="scientific">Modicella reniformis</name>
    <dbReference type="NCBI Taxonomy" id="1440133"/>
    <lineage>
        <taxon>Eukaryota</taxon>
        <taxon>Fungi</taxon>
        <taxon>Fungi incertae sedis</taxon>
        <taxon>Mucoromycota</taxon>
        <taxon>Mortierellomycotina</taxon>
        <taxon>Mortierellomycetes</taxon>
        <taxon>Mortierellales</taxon>
        <taxon>Mortierellaceae</taxon>
        <taxon>Modicella</taxon>
    </lineage>
</organism>
<keyword evidence="3" id="KW-1185">Reference proteome</keyword>
<feature type="region of interest" description="Disordered" evidence="1">
    <location>
        <begin position="1"/>
        <end position="87"/>
    </location>
</feature>
<proteinExistence type="predicted"/>
<feature type="compositionally biased region" description="Pro residues" evidence="1">
    <location>
        <begin position="56"/>
        <end position="71"/>
    </location>
</feature>
<sequence length="183" mass="20201">MENKGYYAAQPPQYPQQAQPAYGQPPYGEAAAYQGGGYAPQQAPYGTPQPGYGQPAYPPSPQGPYYQPSPQPVIIQQTAPPQQNNSKDGMCYGCHQVVALYTSSTAAPGPFSMPNLVDYIERMKVYRTAEGEQENSWFHPPPMPELPGVLDKFYVPTNMIRMNDVKLQVLAFNLCKQTPPLAR</sequence>
<reference evidence="2" key="1">
    <citation type="journal article" date="2020" name="Fungal Divers.">
        <title>Resolving the Mortierellaceae phylogeny through synthesis of multi-gene phylogenetics and phylogenomics.</title>
        <authorList>
            <person name="Vandepol N."/>
            <person name="Liber J."/>
            <person name="Desiro A."/>
            <person name="Na H."/>
            <person name="Kennedy M."/>
            <person name="Barry K."/>
            <person name="Grigoriev I.V."/>
            <person name="Miller A.N."/>
            <person name="O'Donnell K."/>
            <person name="Stajich J.E."/>
            <person name="Bonito G."/>
        </authorList>
    </citation>
    <scope>NUCLEOTIDE SEQUENCE</scope>
    <source>
        <strain evidence="2">MES-2147</strain>
    </source>
</reference>
<evidence type="ECO:0000256" key="1">
    <source>
        <dbReference type="SAM" id="MobiDB-lite"/>
    </source>
</evidence>
<protein>
    <submittedName>
        <fullName evidence="2">Uncharacterized protein</fullName>
    </submittedName>
</protein>
<accession>A0A9P6ILK9</accession>
<feature type="compositionally biased region" description="Polar residues" evidence="1">
    <location>
        <begin position="74"/>
        <end position="87"/>
    </location>
</feature>
<gene>
    <name evidence="2" type="ORF">BGZ65_001379</name>
</gene>
<feature type="compositionally biased region" description="Low complexity" evidence="1">
    <location>
        <begin position="1"/>
        <end position="55"/>
    </location>
</feature>
<comment type="caution">
    <text evidence="2">The sequence shown here is derived from an EMBL/GenBank/DDBJ whole genome shotgun (WGS) entry which is preliminary data.</text>
</comment>
<name>A0A9P6ILK9_9FUNG</name>
<evidence type="ECO:0000313" key="2">
    <source>
        <dbReference type="EMBL" id="KAF9937560.1"/>
    </source>
</evidence>
<dbReference type="AlphaFoldDB" id="A0A9P6ILK9"/>
<dbReference type="EMBL" id="JAAAHW010009680">
    <property type="protein sequence ID" value="KAF9937560.1"/>
    <property type="molecule type" value="Genomic_DNA"/>
</dbReference>